<evidence type="ECO:0000313" key="2">
    <source>
        <dbReference type="Proteomes" id="UP000235145"/>
    </source>
</evidence>
<dbReference type="SUPFAM" id="SSF52540">
    <property type="entry name" value="P-loop containing nucleoside triphosphate hydrolases"/>
    <property type="match status" value="1"/>
</dbReference>
<organism evidence="1 2">
    <name type="scientific">Lactuca sativa</name>
    <name type="common">Garden lettuce</name>
    <dbReference type="NCBI Taxonomy" id="4236"/>
    <lineage>
        <taxon>Eukaryota</taxon>
        <taxon>Viridiplantae</taxon>
        <taxon>Streptophyta</taxon>
        <taxon>Embryophyta</taxon>
        <taxon>Tracheophyta</taxon>
        <taxon>Spermatophyta</taxon>
        <taxon>Magnoliopsida</taxon>
        <taxon>eudicotyledons</taxon>
        <taxon>Gunneridae</taxon>
        <taxon>Pentapetalae</taxon>
        <taxon>asterids</taxon>
        <taxon>campanulids</taxon>
        <taxon>Asterales</taxon>
        <taxon>Asteraceae</taxon>
        <taxon>Cichorioideae</taxon>
        <taxon>Cichorieae</taxon>
        <taxon>Lactucinae</taxon>
        <taxon>Lactuca</taxon>
    </lineage>
</organism>
<keyword evidence="2" id="KW-1185">Reference proteome</keyword>
<dbReference type="FunFam" id="3.40.50.300:FF:002884">
    <property type="entry name" value="ATP-dependent DNA helicase"/>
    <property type="match status" value="1"/>
</dbReference>
<reference evidence="1 2" key="1">
    <citation type="journal article" date="2017" name="Nat. Commun.">
        <title>Genome assembly with in vitro proximity ligation data and whole-genome triplication in lettuce.</title>
        <authorList>
            <person name="Reyes-Chin-Wo S."/>
            <person name="Wang Z."/>
            <person name="Yang X."/>
            <person name="Kozik A."/>
            <person name="Arikit S."/>
            <person name="Song C."/>
            <person name="Xia L."/>
            <person name="Froenicke L."/>
            <person name="Lavelle D.O."/>
            <person name="Truco M.J."/>
            <person name="Xia R."/>
            <person name="Zhu S."/>
            <person name="Xu C."/>
            <person name="Xu H."/>
            <person name="Xu X."/>
            <person name="Cox K."/>
            <person name="Korf I."/>
            <person name="Meyers B.C."/>
            <person name="Michelmore R.W."/>
        </authorList>
    </citation>
    <scope>NUCLEOTIDE SEQUENCE [LARGE SCALE GENOMIC DNA]</scope>
    <source>
        <strain evidence="2">cv. Salinas</strain>
        <tissue evidence="1">Seedlings</tissue>
    </source>
</reference>
<comment type="caution">
    <text evidence="1">The sequence shown here is derived from an EMBL/GenBank/DDBJ whole genome shotgun (WGS) entry which is preliminary data.</text>
</comment>
<dbReference type="InterPro" id="IPR027417">
    <property type="entry name" value="P-loop_NTPase"/>
</dbReference>
<evidence type="ECO:0008006" key="3">
    <source>
        <dbReference type="Google" id="ProtNLM"/>
    </source>
</evidence>
<dbReference type="EMBL" id="NBSK02000003">
    <property type="protein sequence ID" value="KAJ0215394.1"/>
    <property type="molecule type" value="Genomic_DNA"/>
</dbReference>
<dbReference type="PANTHER" id="PTHR23274">
    <property type="entry name" value="DNA HELICASE-RELATED"/>
    <property type="match status" value="1"/>
</dbReference>
<accession>A0A9R1XJT2</accession>
<dbReference type="Proteomes" id="UP000235145">
    <property type="component" value="Unassembled WGS sequence"/>
</dbReference>
<gene>
    <name evidence="1" type="ORF">LSAT_V11C300103220</name>
</gene>
<evidence type="ECO:0000313" key="1">
    <source>
        <dbReference type="EMBL" id="KAJ0215394.1"/>
    </source>
</evidence>
<proteinExistence type="predicted"/>
<dbReference type="AlphaFoldDB" id="A0A9R1XJT2"/>
<protein>
    <recommendedName>
        <fullName evidence="3">ATP-dependent DNA helicase</fullName>
    </recommendedName>
</protein>
<dbReference type="Gene3D" id="3.40.50.300">
    <property type="entry name" value="P-loop containing nucleotide triphosphate hydrolases"/>
    <property type="match status" value="1"/>
</dbReference>
<name>A0A9R1XJT2_LACSA</name>
<sequence length="178" mass="19973">MEVMLGKERQPKIHLRGLGMPNNHVVIWTDGGQMKLCTWFHSSSLQVLISKFHPSNASTMQNVIDAEITVGQHAGKMIFLPTIHLYPSDDDMFSFKLKRKQFLIQLGFAMTINKAQGQTIPNVGIYLPDPVFSHGQLYVALSRGLSCCNTKVLVKRNENSKGDGVYTANVVYKEILHD</sequence>
<dbReference type="CDD" id="cd18809">
    <property type="entry name" value="SF1_C_RecD"/>
    <property type="match status" value="1"/>
</dbReference>
<dbReference type="PANTHER" id="PTHR23274:SF51">
    <property type="entry name" value="OS03G0423850 PROTEIN"/>
    <property type="match status" value="1"/>
</dbReference>